<dbReference type="PANTHER" id="PTHR30572">
    <property type="entry name" value="MEMBRANE COMPONENT OF TRANSPORTER-RELATED"/>
    <property type="match status" value="1"/>
</dbReference>
<name>A0A936N9R5_9ACTN</name>
<evidence type="ECO:0000256" key="7">
    <source>
        <dbReference type="SAM" id="Phobius"/>
    </source>
</evidence>
<evidence type="ECO:0000256" key="5">
    <source>
        <dbReference type="ARBA" id="ARBA00023136"/>
    </source>
</evidence>
<reference evidence="9 10" key="1">
    <citation type="submission" date="2020-10" db="EMBL/GenBank/DDBJ databases">
        <title>Connecting structure to function with the recovery of over 1000 high-quality activated sludge metagenome-assembled genomes encoding full-length rRNA genes using long-read sequencing.</title>
        <authorList>
            <person name="Singleton C.M."/>
            <person name="Petriglieri F."/>
            <person name="Kristensen J.M."/>
            <person name="Kirkegaard R.H."/>
            <person name="Michaelsen T.Y."/>
            <person name="Andersen M.H."/>
            <person name="Karst S.M."/>
            <person name="Dueholm M.S."/>
            <person name="Nielsen P.H."/>
            <person name="Albertsen M."/>
        </authorList>
    </citation>
    <scope>NUCLEOTIDE SEQUENCE [LARGE SCALE GENOMIC DNA]</scope>
    <source>
        <strain evidence="9">Lyne_18-Q3-R50-59_MAXAC.006</strain>
    </source>
</reference>
<feature type="domain" description="ABC3 transporter permease C-terminal" evidence="8">
    <location>
        <begin position="307"/>
        <end position="424"/>
    </location>
</feature>
<evidence type="ECO:0000313" key="10">
    <source>
        <dbReference type="Proteomes" id="UP000727993"/>
    </source>
</evidence>
<comment type="subcellular location">
    <subcellularLocation>
        <location evidence="1">Cell membrane</location>
        <topology evidence="1">Multi-pass membrane protein</topology>
    </subcellularLocation>
</comment>
<evidence type="ECO:0000313" key="9">
    <source>
        <dbReference type="EMBL" id="MBK9295523.1"/>
    </source>
</evidence>
<organism evidence="9 10">
    <name type="scientific">Candidatus Neomicrothrix subdominans</name>
    <dbReference type="NCBI Taxonomy" id="2954438"/>
    <lineage>
        <taxon>Bacteria</taxon>
        <taxon>Bacillati</taxon>
        <taxon>Actinomycetota</taxon>
        <taxon>Acidimicrobiia</taxon>
        <taxon>Acidimicrobiales</taxon>
        <taxon>Microthrixaceae</taxon>
        <taxon>Candidatus Neomicrothrix</taxon>
    </lineage>
</organism>
<dbReference type="AlphaFoldDB" id="A0A936N9R5"/>
<feature type="transmembrane region" description="Helical" evidence="7">
    <location>
        <begin position="810"/>
        <end position="834"/>
    </location>
</feature>
<feature type="transmembrane region" description="Helical" evidence="7">
    <location>
        <begin position="306"/>
        <end position="330"/>
    </location>
</feature>
<dbReference type="Pfam" id="PF02687">
    <property type="entry name" value="FtsX"/>
    <property type="match status" value="2"/>
</dbReference>
<feature type="domain" description="ABC3 transporter permease C-terminal" evidence="8">
    <location>
        <begin position="726"/>
        <end position="837"/>
    </location>
</feature>
<keyword evidence="2" id="KW-1003">Cell membrane</keyword>
<proteinExistence type="inferred from homology"/>
<dbReference type="InterPro" id="IPR003838">
    <property type="entry name" value="ABC3_permease_C"/>
</dbReference>
<feature type="transmembrane region" description="Helical" evidence="7">
    <location>
        <begin position="396"/>
        <end position="417"/>
    </location>
</feature>
<accession>A0A936N9R5</accession>
<comment type="similarity">
    <text evidence="6">Belongs to the ABC-4 integral membrane protein family.</text>
</comment>
<evidence type="ECO:0000256" key="1">
    <source>
        <dbReference type="ARBA" id="ARBA00004651"/>
    </source>
</evidence>
<feature type="transmembrane region" description="Helical" evidence="7">
    <location>
        <begin position="478"/>
        <end position="498"/>
    </location>
</feature>
<keyword evidence="5 7" id="KW-0472">Membrane</keyword>
<dbReference type="GO" id="GO:0022857">
    <property type="term" value="F:transmembrane transporter activity"/>
    <property type="evidence" value="ECO:0007669"/>
    <property type="project" value="TreeGrafter"/>
</dbReference>
<evidence type="ECO:0000256" key="2">
    <source>
        <dbReference type="ARBA" id="ARBA00022475"/>
    </source>
</evidence>
<feature type="transmembrane region" description="Helical" evidence="7">
    <location>
        <begin position="25"/>
        <end position="47"/>
    </location>
</feature>
<dbReference type="EMBL" id="JADJZA010000001">
    <property type="protein sequence ID" value="MBK9295523.1"/>
    <property type="molecule type" value="Genomic_DNA"/>
</dbReference>
<evidence type="ECO:0000256" key="4">
    <source>
        <dbReference type="ARBA" id="ARBA00022989"/>
    </source>
</evidence>
<keyword evidence="3 7" id="KW-0812">Transmembrane</keyword>
<dbReference type="InterPro" id="IPR050250">
    <property type="entry name" value="Macrolide_Exporter_MacB"/>
</dbReference>
<feature type="transmembrane region" description="Helical" evidence="7">
    <location>
        <begin position="723"/>
        <end position="748"/>
    </location>
</feature>
<keyword evidence="4 7" id="KW-1133">Transmembrane helix</keyword>
<sequence length="847" mass="85208">MLHSPAASAVLVLARRSLRARLSRIAATILGLAVAVGFTVAAFGVAAQFDRFVGAGTDQAAEATDAIPKGAVVIAAPAGGATQTTAVDESLLARVRAVPGVIEASGSYDQPIGVRLPSGAQDDVPVVLRGLVFTSAWSSDRWRVVEGEAPTLNDRPSGGDLPIALDAGGERSADATLGDRIQLQTPIGGVSARVVGLVRPAGDGGADSVGQVSSPVNDGATGAMSIGVIDARVVIDPRVLPALLDAEGRLDRITAIPVPGTDLDELAARLRSSLPADLEVSSAKDAAAVTAQTVQVISEGVATATFAFAALSAAVAALLVSNTLAILVTQRNRELALLRCVGLTTAQAGRIVMLEAAMVGIAGAALGLVLGIPLSMVGASFIQPGAQVGLLVTTQMVGAAVLVGVGVTMVAAIVPAFRASRVPPLAALVAADSAQRRGVVGWAMTPLLLAARALSPTTSVRMAVDNARRDLRRSGATAVTLIVGLGLISLVLTGSASIRAATQDQFVNASSADLYLERRGLVRISGDAVDERLAAAGVESGLVSVLAVDGSLRGPSGTIDQVSASRLDAVPRLFDLGLSGGAFPQGPAPPIADFNDADAGTQGETDVGRAMLSDGAAQTLGVGVGGDVTLRSVSGRERTLRVVGTYRGTAFVGPAVVERADAEAIAADGSFEVAAVDVPDRFDVADAAGYFGRNLRGFPKLRVHTPEEFAALNVGVANTVTRLALVVLSGALLVGALGAANTISLSVMERRRELGLLRAVGATAGQVRSLVRTEALVICGLAGLVGVSAGVVTAVVAVGRAPAEFAADPVVPWLSLGVVGVAALTIGAVSAALATRRQNAGGPLDAL</sequence>
<comment type="caution">
    <text evidence="9">The sequence shown here is derived from an EMBL/GenBank/DDBJ whole genome shotgun (WGS) entry which is preliminary data.</text>
</comment>
<dbReference type="Proteomes" id="UP000727993">
    <property type="component" value="Unassembled WGS sequence"/>
</dbReference>
<feature type="transmembrane region" description="Helical" evidence="7">
    <location>
        <begin position="351"/>
        <end position="376"/>
    </location>
</feature>
<evidence type="ECO:0000256" key="6">
    <source>
        <dbReference type="ARBA" id="ARBA00038076"/>
    </source>
</evidence>
<feature type="transmembrane region" description="Helical" evidence="7">
    <location>
        <begin position="775"/>
        <end position="798"/>
    </location>
</feature>
<gene>
    <name evidence="9" type="ORF">IPN02_01335</name>
</gene>
<protein>
    <submittedName>
        <fullName evidence="9">FtsX-like permease family protein</fullName>
    </submittedName>
</protein>
<dbReference type="GO" id="GO:0005886">
    <property type="term" value="C:plasma membrane"/>
    <property type="evidence" value="ECO:0007669"/>
    <property type="project" value="UniProtKB-SubCell"/>
</dbReference>
<evidence type="ECO:0000256" key="3">
    <source>
        <dbReference type="ARBA" id="ARBA00022692"/>
    </source>
</evidence>
<dbReference type="PANTHER" id="PTHR30572:SF4">
    <property type="entry name" value="ABC TRANSPORTER PERMEASE YTRF"/>
    <property type="match status" value="1"/>
</dbReference>
<evidence type="ECO:0000259" key="8">
    <source>
        <dbReference type="Pfam" id="PF02687"/>
    </source>
</evidence>